<evidence type="ECO:0000313" key="5">
    <source>
        <dbReference type="Proteomes" id="UP000093226"/>
    </source>
</evidence>
<reference evidence="5" key="1">
    <citation type="submission" date="2016-03" db="EMBL/GenBank/DDBJ databases">
        <title>Draft genome sequence of Paenibacillus glacialis DSM 22343.</title>
        <authorList>
            <person name="Shin S.-K."/>
            <person name="Yi H."/>
        </authorList>
    </citation>
    <scope>NUCLEOTIDE SEQUENCE [LARGE SCALE GENOMIC DNA]</scope>
    <source>
        <strain evidence="5">NBRC 105008</strain>
    </source>
</reference>
<evidence type="ECO:0000313" key="2">
    <source>
        <dbReference type="EMBL" id="GEL09863.1"/>
    </source>
</evidence>
<reference evidence="3" key="2">
    <citation type="submission" date="2016-03" db="EMBL/GenBank/DDBJ databases">
        <authorList>
            <person name="Ploux O."/>
        </authorList>
    </citation>
    <scope>NUCLEOTIDE SEQUENCE</scope>
    <source>
        <strain evidence="3">NBRC 105008</strain>
    </source>
</reference>
<dbReference type="Proteomes" id="UP000321579">
    <property type="component" value="Unassembled WGS sequence"/>
</dbReference>
<evidence type="ECO:0000313" key="6">
    <source>
        <dbReference type="Proteomes" id="UP000182367"/>
    </source>
</evidence>
<dbReference type="AlphaFoldDB" id="A0A1B9DRS9"/>
<reference evidence="2 7" key="4">
    <citation type="submission" date="2019-07" db="EMBL/GenBank/DDBJ databases">
        <title>Whole genome shotgun sequence of Flavobacterium glycines NBRC 105008.</title>
        <authorList>
            <person name="Hosoyama A."/>
            <person name="Uohara A."/>
            <person name="Ohji S."/>
            <person name="Ichikawa N."/>
        </authorList>
    </citation>
    <scope>NUCLEOTIDE SEQUENCE [LARGE SCALE GENOMIC DNA]</scope>
    <source>
        <strain evidence="2 7">NBRC 105008</strain>
    </source>
</reference>
<name>A0A1B9DRS9_9FLAO</name>
<dbReference type="EMBL" id="BJVF01000001">
    <property type="protein sequence ID" value="GEL09863.1"/>
    <property type="molecule type" value="Genomic_DNA"/>
</dbReference>
<gene>
    <name evidence="3" type="ORF">FBGL_06975</name>
    <name evidence="2" type="ORF">FGL01_06020</name>
    <name evidence="4" type="ORF">SAMN05192550_1120</name>
</gene>
<dbReference type="CDD" id="cd04301">
    <property type="entry name" value="NAT_SF"/>
    <property type="match status" value="1"/>
</dbReference>
<evidence type="ECO:0000313" key="3">
    <source>
        <dbReference type="EMBL" id="OCB72388.1"/>
    </source>
</evidence>
<dbReference type="STRING" id="551990.SAMN05192550_1120"/>
<accession>A0A1B9DRS9</accession>
<dbReference type="SUPFAM" id="SSF55729">
    <property type="entry name" value="Acyl-CoA N-acyltransferases (Nat)"/>
    <property type="match status" value="1"/>
</dbReference>
<dbReference type="Proteomes" id="UP000182367">
    <property type="component" value="Unassembled WGS sequence"/>
</dbReference>
<organism evidence="3 5">
    <name type="scientific">Flavobacterium glycines</name>
    <dbReference type="NCBI Taxonomy" id="551990"/>
    <lineage>
        <taxon>Bacteria</taxon>
        <taxon>Pseudomonadati</taxon>
        <taxon>Bacteroidota</taxon>
        <taxon>Flavobacteriia</taxon>
        <taxon>Flavobacteriales</taxon>
        <taxon>Flavobacteriaceae</taxon>
        <taxon>Flavobacterium</taxon>
    </lineage>
</organism>
<sequence>MYQIQKATPEHLDEIASLWVKLMNLHKEFDADFFADTDSFVDEYKMNLDWYLRDTTNVIFIAKSKNRIIGYITAGISWFKYSNYNSNNYCIIGDIMIDKKYRQLGIGKTFIEEIKKWAKSESTHKIVLDVFSKNTKALNFFKNQGFKDNFNNLILEF</sequence>
<dbReference type="PANTHER" id="PTHR43617:SF34">
    <property type="entry name" value="PUTATIVE-RELATED"/>
    <property type="match status" value="1"/>
</dbReference>
<reference evidence="4 6" key="3">
    <citation type="submission" date="2016-10" db="EMBL/GenBank/DDBJ databases">
        <authorList>
            <person name="Varghese N."/>
            <person name="Submissions S."/>
        </authorList>
    </citation>
    <scope>NUCLEOTIDE SEQUENCE [LARGE SCALE GENOMIC DNA]</scope>
    <source>
        <strain evidence="4 6">Gm-149</strain>
    </source>
</reference>
<evidence type="ECO:0000313" key="7">
    <source>
        <dbReference type="Proteomes" id="UP000321579"/>
    </source>
</evidence>
<evidence type="ECO:0000313" key="4">
    <source>
        <dbReference type="EMBL" id="SDI90700.1"/>
    </source>
</evidence>
<dbReference type="GO" id="GO:0016747">
    <property type="term" value="F:acyltransferase activity, transferring groups other than amino-acyl groups"/>
    <property type="evidence" value="ECO:0007669"/>
    <property type="project" value="InterPro"/>
</dbReference>
<proteinExistence type="predicted"/>
<dbReference type="PANTHER" id="PTHR43617">
    <property type="entry name" value="L-AMINO ACID N-ACETYLTRANSFERASE"/>
    <property type="match status" value="1"/>
</dbReference>
<dbReference type="PROSITE" id="PS51186">
    <property type="entry name" value="GNAT"/>
    <property type="match status" value="1"/>
</dbReference>
<feature type="domain" description="N-acetyltransferase" evidence="1">
    <location>
        <begin position="2"/>
        <end position="157"/>
    </location>
</feature>
<comment type="caution">
    <text evidence="3">The sequence shown here is derived from an EMBL/GenBank/DDBJ whole genome shotgun (WGS) entry which is preliminary data.</text>
</comment>
<dbReference type="Gene3D" id="3.40.630.30">
    <property type="match status" value="1"/>
</dbReference>
<evidence type="ECO:0000259" key="1">
    <source>
        <dbReference type="PROSITE" id="PS51186"/>
    </source>
</evidence>
<keyword evidence="6" id="KW-1185">Reference proteome</keyword>
<dbReference type="Proteomes" id="UP000093226">
    <property type="component" value="Unassembled WGS sequence"/>
</dbReference>
<dbReference type="InterPro" id="IPR000182">
    <property type="entry name" value="GNAT_dom"/>
</dbReference>
<protein>
    <submittedName>
        <fullName evidence="4">Acetyltransferase</fullName>
    </submittedName>
</protein>
<dbReference type="InterPro" id="IPR050276">
    <property type="entry name" value="MshD_Acetyltransferase"/>
</dbReference>
<dbReference type="OrthoDB" id="9796381at2"/>
<dbReference type="EMBL" id="FNEO01000001">
    <property type="protein sequence ID" value="SDI90700.1"/>
    <property type="molecule type" value="Genomic_DNA"/>
</dbReference>
<dbReference type="EMBL" id="LVEO01000013">
    <property type="protein sequence ID" value="OCB72388.1"/>
    <property type="molecule type" value="Genomic_DNA"/>
</dbReference>
<dbReference type="InterPro" id="IPR016181">
    <property type="entry name" value="Acyl_CoA_acyltransferase"/>
</dbReference>
<dbReference type="Pfam" id="PF00583">
    <property type="entry name" value="Acetyltransf_1"/>
    <property type="match status" value="1"/>
</dbReference>
<dbReference type="RefSeq" id="WP_066326918.1">
    <property type="nucleotide sequence ID" value="NZ_BJVF01000001.1"/>
</dbReference>